<dbReference type="Proteomes" id="UP000636110">
    <property type="component" value="Unassembled WGS sequence"/>
</dbReference>
<keyword evidence="2" id="KW-1185">Reference proteome</keyword>
<organism evidence="1 2">
    <name type="scientific">Pedobacter gandavensis</name>
    <dbReference type="NCBI Taxonomy" id="2679963"/>
    <lineage>
        <taxon>Bacteria</taxon>
        <taxon>Pseudomonadati</taxon>
        <taxon>Bacteroidota</taxon>
        <taxon>Sphingobacteriia</taxon>
        <taxon>Sphingobacteriales</taxon>
        <taxon>Sphingobacteriaceae</taxon>
        <taxon>Pedobacter</taxon>
    </lineage>
</organism>
<dbReference type="RefSeq" id="WP_182959935.1">
    <property type="nucleotide sequence ID" value="NZ_WNXC01000007.1"/>
</dbReference>
<evidence type="ECO:0000313" key="1">
    <source>
        <dbReference type="EMBL" id="MBB2150726.1"/>
    </source>
</evidence>
<name>A0ABR6EZP6_9SPHI</name>
<proteinExistence type="predicted"/>
<protein>
    <submittedName>
        <fullName evidence="1">Uncharacterized protein</fullName>
    </submittedName>
</protein>
<gene>
    <name evidence="1" type="ORF">GM920_17650</name>
</gene>
<evidence type="ECO:0000313" key="2">
    <source>
        <dbReference type="Proteomes" id="UP000636110"/>
    </source>
</evidence>
<reference evidence="1 2" key="1">
    <citation type="submission" date="2019-11" db="EMBL/GenBank/DDBJ databases">
        <title>Description of Pedobacter sp. LMG 31462T.</title>
        <authorList>
            <person name="Carlier A."/>
            <person name="Qi S."/>
            <person name="Vandamme P."/>
        </authorList>
    </citation>
    <scope>NUCLEOTIDE SEQUENCE [LARGE SCALE GENOMIC DNA]</scope>
    <source>
        <strain evidence="1 2">LMG 31462</strain>
    </source>
</reference>
<comment type="caution">
    <text evidence="1">The sequence shown here is derived from an EMBL/GenBank/DDBJ whole genome shotgun (WGS) entry which is preliminary data.</text>
</comment>
<accession>A0ABR6EZP6</accession>
<dbReference type="EMBL" id="WNXC01000007">
    <property type="protein sequence ID" value="MBB2150726.1"/>
    <property type="molecule type" value="Genomic_DNA"/>
</dbReference>
<sequence length="153" mass="17990">MQLFHKIFGKKKNEVDLFSKTIAQSVDIFFTYYQEPGKIKAEIKKIAKSDQEEMMLFLFIPHIFCRLTFPEVEWTDYFICPNDNGEEIEMKFSDSNIYSKMYTTIKNNWDEYLSRDIGMVLFHSGDFKAINQMLNNGSKLENLSALPPKISTR</sequence>